<keyword evidence="3" id="KW-0378">Hydrolase</keyword>
<accession>A0A844GY33</accession>
<dbReference type="AlphaFoldDB" id="A0A844GY33"/>
<dbReference type="Proteomes" id="UP000437131">
    <property type="component" value="Unassembled WGS sequence"/>
</dbReference>
<name>A0A844GY33_9CHRO</name>
<protein>
    <submittedName>
        <fullName evidence="3">Family 10 glycosylhydrolase</fullName>
    </submittedName>
</protein>
<dbReference type="PANTHER" id="PTHR43405:SF1">
    <property type="entry name" value="GLYCOSYL HYDROLASE DIGH"/>
    <property type="match status" value="1"/>
</dbReference>
<organism evidence="3 4">
    <name type="scientific">Cyanobacterium aponinum 0216</name>
    <dbReference type="NCBI Taxonomy" id="2676140"/>
    <lineage>
        <taxon>Bacteria</taxon>
        <taxon>Bacillati</taxon>
        <taxon>Cyanobacteriota</taxon>
        <taxon>Cyanophyceae</taxon>
        <taxon>Oscillatoriophycideae</taxon>
        <taxon>Chroococcales</taxon>
        <taxon>Geminocystaceae</taxon>
        <taxon>Cyanobacterium</taxon>
    </lineage>
</organism>
<dbReference type="InterPro" id="IPR003790">
    <property type="entry name" value="GHL10"/>
</dbReference>
<dbReference type="RefSeq" id="WP_071880493.1">
    <property type="nucleotide sequence ID" value="NZ_WMIA01000016.1"/>
</dbReference>
<proteinExistence type="predicted"/>
<dbReference type="Pfam" id="PF02638">
    <property type="entry name" value="GHL10"/>
    <property type="match status" value="1"/>
</dbReference>
<dbReference type="InterPro" id="IPR052177">
    <property type="entry name" value="Divisome_Glycosyl_Hydrolase"/>
</dbReference>
<dbReference type="Gene3D" id="3.20.20.80">
    <property type="entry name" value="Glycosidases"/>
    <property type="match status" value="1"/>
</dbReference>
<keyword evidence="1" id="KW-0732">Signal</keyword>
<evidence type="ECO:0000256" key="1">
    <source>
        <dbReference type="ARBA" id="ARBA00022729"/>
    </source>
</evidence>
<comment type="caution">
    <text evidence="3">The sequence shown here is derived from an EMBL/GenBank/DDBJ whole genome shotgun (WGS) entry which is preliminary data.</text>
</comment>
<gene>
    <name evidence="3" type="ORF">GGC33_12450</name>
</gene>
<reference evidence="3 4" key="1">
    <citation type="submission" date="2019-11" db="EMBL/GenBank/DDBJ databases">
        <title>Isolation of a new High Light Tolerant Cyanobacteria.</title>
        <authorList>
            <person name="Dobson Z."/>
            <person name="Vaughn N."/>
            <person name="Vaughn M."/>
            <person name="Fromme P."/>
            <person name="Mazor Y."/>
        </authorList>
    </citation>
    <scope>NUCLEOTIDE SEQUENCE [LARGE SCALE GENOMIC DNA]</scope>
    <source>
        <strain evidence="3 4">0216</strain>
    </source>
</reference>
<feature type="domain" description="Glycosyl hydrolase-like 10" evidence="2">
    <location>
        <begin position="32"/>
        <end position="327"/>
    </location>
</feature>
<evidence type="ECO:0000313" key="4">
    <source>
        <dbReference type="Proteomes" id="UP000437131"/>
    </source>
</evidence>
<dbReference type="SUPFAM" id="SSF51445">
    <property type="entry name" value="(Trans)glycosidases"/>
    <property type="match status" value="1"/>
</dbReference>
<sequence length="385" mass="44684">MKKIVILFIISLLMVLTLPQPSKIWGQTSFAEIRGVWITKNDSDIWLDTPKLESSIQELAQLNFNTIYPVVWNSGYVSYDSAVAKRVGIPIIKAGNNKDMIAEITYQGHLNRLLVVPWFEFGFMAPPSSELALKHPRWLTNRRDGSKIGNSAAGQVVWLNPFHPQVQQFITDLVLEICTRYRVDGIQFDDHMALPRDFGYDPYTVNLYKQETKKNPPANPQDREWVKWRADKITDFMVRLNTLLKQRNPNFIFSVAPNPYSTAYNLFLQDWKRWVNLGIVDELIIQVYRPDLNSFVRELNVPEVQNARKKIPTGVAILTGLRNNPSPITLIEDKVRQARRYRLGVSFFYYETLWIEKPTETPDLRKAVVRALFYNPQPRFPVSKI</sequence>
<dbReference type="InterPro" id="IPR017853">
    <property type="entry name" value="GH"/>
</dbReference>
<dbReference type="EMBL" id="WMIA01000016">
    <property type="protein sequence ID" value="MTF39729.1"/>
    <property type="molecule type" value="Genomic_DNA"/>
</dbReference>
<dbReference type="PANTHER" id="PTHR43405">
    <property type="entry name" value="GLYCOSYL HYDROLASE DIGH"/>
    <property type="match status" value="1"/>
</dbReference>
<evidence type="ECO:0000259" key="2">
    <source>
        <dbReference type="Pfam" id="PF02638"/>
    </source>
</evidence>
<evidence type="ECO:0000313" key="3">
    <source>
        <dbReference type="EMBL" id="MTF39729.1"/>
    </source>
</evidence>
<dbReference type="GO" id="GO:0016787">
    <property type="term" value="F:hydrolase activity"/>
    <property type="evidence" value="ECO:0007669"/>
    <property type="project" value="UniProtKB-KW"/>
</dbReference>